<dbReference type="SUPFAM" id="SSF50993">
    <property type="entry name" value="Peptidase/esterase 'gauge' domain"/>
    <property type="match status" value="1"/>
</dbReference>
<dbReference type="PRINTS" id="PR00862">
    <property type="entry name" value="PROLIGOPTASE"/>
</dbReference>
<comment type="function">
    <text evidence="5">Serine peptidase whose precise substrate specificity remains unclear. Does not cleave peptides after a arginine or lysine residue. Regulates trans-Golgi network morphology and sorting by regulating the membrane binding of the AP-1 complex. May play a role in the regulation of synaptic vesicle exocytosis.</text>
</comment>
<dbReference type="Pfam" id="PF00326">
    <property type="entry name" value="Peptidase_S9"/>
    <property type="match status" value="1"/>
</dbReference>
<organism evidence="9 10">
    <name type="scientific">Acrasis kona</name>
    <dbReference type="NCBI Taxonomy" id="1008807"/>
    <lineage>
        <taxon>Eukaryota</taxon>
        <taxon>Discoba</taxon>
        <taxon>Heterolobosea</taxon>
        <taxon>Tetramitia</taxon>
        <taxon>Eutetramitia</taxon>
        <taxon>Acrasidae</taxon>
        <taxon>Acrasis</taxon>
    </lineage>
</organism>
<protein>
    <recommendedName>
        <fullName evidence="6">Prolyl endopeptidase</fullName>
        <ecNumber evidence="6">3.4.21.-</ecNumber>
    </recommendedName>
</protein>
<comment type="caution">
    <text evidence="9">The sequence shown here is derived from an EMBL/GenBank/DDBJ whole genome shotgun (WGS) entry which is preliminary data.</text>
</comment>
<keyword evidence="10" id="KW-1185">Reference proteome</keyword>
<feature type="domain" description="Peptidase S9 prolyl oligopeptidase catalytic" evidence="7">
    <location>
        <begin position="513"/>
        <end position="736"/>
    </location>
</feature>
<evidence type="ECO:0000259" key="8">
    <source>
        <dbReference type="Pfam" id="PF02897"/>
    </source>
</evidence>
<evidence type="ECO:0000256" key="6">
    <source>
        <dbReference type="RuleBase" id="RU368024"/>
    </source>
</evidence>
<dbReference type="InterPro" id="IPR023302">
    <property type="entry name" value="Pept_S9A_N"/>
</dbReference>
<dbReference type="SUPFAM" id="SSF53474">
    <property type="entry name" value="alpha/beta-Hydrolases"/>
    <property type="match status" value="1"/>
</dbReference>
<dbReference type="InterPro" id="IPR029058">
    <property type="entry name" value="AB_hydrolase_fold"/>
</dbReference>
<evidence type="ECO:0000259" key="7">
    <source>
        <dbReference type="Pfam" id="PF00326"/>
    </source>
</evidence>
<evidence type="ECO:0000313" key="9">
    <source>
        <dbReference type="EMBL" id="KAL0485489.1"/>
    </source>
</evidence>
<evidence type="ECO:0000313" key="10">
    <source>
        <dbReference type="Proteomes" id="UP001431209"/>
    </source>
</evidence>
<dbReference type="PANTHER" id="PTHR11757:SF19">
    <property type="entry name" value="PROLYL ENDOPEPTIDASE-LIKE"/>
    <property type="match status" value="1"/>
</dbReference>
<evidence type="ECO:0000256" key="2">
    <source>
        <dbReference type="ARBA" id="ARBA00022670"/>
    </source>
</evidence>
<evidence type="ECO:0000256" key="4">
    <source>
        <dbReference type="ARBA" id="ARBA00022825"/>
    </source>
</evidence>
<dbReference type="GO" id="GO:0004252">
    <property type="term" value="F:serine-type endopeptidase activity"/>
    <property type="evidence" value="ECO:0007669"/>
    <property type="project" value="UniProtKB-UniRule"/>
</dbReference>
<evidence type="ECO:0000256" key="1">
    <source>
        <dbReference type="ARBA" id="ARBA00005228"/>
    </source>
</evidence>
<dbReference type="GO" id="GO:0006508">
    <property type="term" value="P:proteolysis"/>
    <property type="evidence" value="ECO:0007669"/>
    <property type="project" value="UniProtKB-KW"/>
</dbReference>
<dbReference type="Gene3D" id="3.40.50.1820">
    <property type="entry name" value="alpha/beta hydrolase"/>
    <property type="match status" value="1"/>
</dbReference>
<evidence type="ECO:0000256" key="5">
    <source>
        <dbReference type="ARBA" id="ARBA00045448"/>
    </source>
</evidence>
<comment type="similarity">
    <text evidence="1 6">Belongs to the peptidase S9A family.</text>
</comment>
<name>A0AAW2Z9J1_9EUKA</name>
<dbReference type="InterPro" id="IPR001375">
    <property type="entry name" value="Peptidase_S9_cat"/>
</dbReference>
<reference evidence="9 10" key="1">
    <citation type="submission" date="2024-03" db="EMBL/GenBank/DDBJ databases">
        <title>The Acrasis kona genome and developmental transcriptomes reveal deep origins of eukaryotic multicellular pathways.</title>
        <authorList>
            <person name="Sheikh S."/>
            <person name="Fu C.-J."/>
            <person name="Brown M.W."/>
            <person name="Baldauf S.L."/>
        </authorList>
    </citation>
    <scope>NUCLEOTIDE SEQUENCE [LARGE SCALE GENOMIC DNA]</scope>
    <source>
        <strain evidence="9 10">ATCC MYA-3509</strain>
    </source>
</reference>
<dbReference type="PANTHER" id="PTHR11757">
    <property type="entry name" value="PROTEASE FAMILY S9A OLIGOPEPTIDASE"/>
    <property type="match status" value="1"/>
</dbReference>
<dbReference type="Gene3D" id="2.130.10.120">
    <property type="entry name" value="Prolyl oligopeptidase, N-terminal domain"/>
    <property type="match status" value="1"/>
</dbReference>
<dbReference type="Proteomes" id="UP001431209">
    <property type="component" value="Unassembled WGS sequence"/>
</dbReference>
<dbReference type="EMBL" id="JAOPGA020001141">
    <property type="protein sequence ID" value="KAL0485489.1"/>
    <property type="molecule type" value="Genomic_DNA"/>
</dbReference>
<proteinExistence type="inferred from homology"/>
<dbReference type="AlphaFoldDB" id="A0AAW2Z9J1"/>
<dbReference type="InterPro" id="IPR002470">
    <property type="entry name" value="Peptidase_S9A"/>
</dbReference>
<dbReference type="InterPro" id="IPR051543">
    <property type="entry name" value="Serine_Peptidase_S9A"/>
</dbReference>
<feature type="domain" description="Peptidase S9A N-terminal" evidence="8">
    <location>
        <begin position="32"/>
        <end position="450"/>
    </location>
</feature>
<accession>A0AAW2Z9J1</accession>
<keyword evidence="2 6" id="KW-0645">Protease</keyword>
<dbReference type="EC" id="3.4.21.-" evidence="6"/>
<gene>
    <name evidence="9" type="ORF">AKO1_003082</name>
</gene>
<keyword evidence="4 6" id="KW-0720">Serine protease</keyword>
<dbReference type="Pfam" id="PF02897">
    <property type="entry name" value="Peptidase_S9_N"/>
    <property type="match status" value="1"/>
</dbReference>
<evidence type="ECO:0000256" key="3">
    <source>
        <dbReference type="ARBA" id="ARBA00022801"/>
    </source>
</evidence>
<keyword evidence="3 6" id="KW-0378">Hydrolase</keyword>
<sequence>MIPNSFLGNLRRFFPKSLRLKQFANMSTLIPPVAERIDHKTHVHGEERNDPYFWIREKTNQKVIDYVTKENEYLEGEYMKSTAPIQDQIYEEFKARIKQTDENVPYIKKGWYYYSRTVEGKQYSLQCRKKKLDNGQMSDQEEVILDLNKISDEENLKYLSLGVVRLTPDQNTMAYSLDKKGDEIYTLYFKDLTTGEQLPGSGKLTNMGRSLQFFNDGRTFLYTTLDSQLRPYKVHKLVMTKDFDPVHPEPLFVEEDERLWLGISKSLSEQFITILSGSKTTSEAWVVDANNPQDDFKVILPRIQGLEYYLTHHGQHFYIYENSNKRTNFRLIRIPVTAANNIKSFDESNEEAIEQVLEYEHTRHIEGVSSFKDFLAIWVREDGLPKLMIYWPSTKSFSYAHMPDAAYDLSPSSNEQYETDLVRIYYSSLVTPDSWFDYNVKDKSLTLLKQKQVLGGFDSTLYQSERIYVPSLTPNVDIPISLVYRKDKRIDGQSPMPCLLYGYGSYGISYDPSFDILKISLLDRGFVYAIAHIRGGGEYGRPWYDDGKMQVKTNTFNDFIQCAKSLIHNKYTTASQLAVSGGSAGGLLIGTCINMEPELFRAAVLKVPFVDCVNTMLDASIPLTVTEYEEWGNPEDVDVYRYMMTYSPYDNIGNAKHKSVSYPSILVTSGLNDPRVQYWEPTKYVAAMRHWFEQNDNKGLIFLKTNMGAGHGGNSGRYERWKDEAFVFAFIIKELGVQ</sequence>